<feature type="compositionally biased region" description="Acidic residues" evidence="2">
    <location>
        <begin position="1"/>
        <end position="10"/>
    </location>
</feature>
<dbReference type="PROSITE" id="PS50158">
    <property type="entry name" value="ZF_CCHC"/>
    <property type="match status" value="1"/>
</dbReference>
<keyword evidence="4" id="KW-0695">RNA-directed DNA polymerase</keyword>
<keyword evidence="1" id="KW-0862">Zinc</keyword>
<dbReference type="GO" id="GO:0003964">
    <property type="term" value="F:RNA-directed DNA polymerase activity"/>
    <property type="evidence" value="ECO:0007669"/>
    <property type="project" value="UniProtKB-KW"/>
</dbReference>
<evidence type="ECO:0000256" key="2">
    <source>
        <dbReference type="SAM" id="MobiDB-lite"/>
    </source>
</evidence>
<organism evidence="4 5">
    <name type="scientific">Tanacetum coccineum</name>
    <dbReference type="NCBI Taxonomy" id="301880"/>
    <lineage>
        <taxon>Eukaryota</taxon>
        <taxon>Viridiplantae</taxon>
        <taxon>Streptophyta</taxon>
        <taxon>Embryophyta</taxon>
        <taxon>Tracheophyta</taxon>
        <taxon>Spermatophyta</taxon>
        <taxon>Magnoliopsida</taxon>
        <taxon>eudicotyledons</taxon>
        <taxon>Gunneridae</taxon>
        <taxon>Pentapetalae</taxon>
        <taxon>asterids</taxon>
        <taxon>campanulids</taxon>
        <taxon>Asterales</taxon>
        <taxon>Asteraceae</taxon>
        <taxon>Asteroideae</taxon>
        <taxon>Anthemideae</taxon>
        <taxon>Anthemidinae</taxon>
        <taxon>Tanacetum</taxon>
    </lineage>
</organism>
<evidence type="ECO:0000256" key="1">
    <source>
        <dbReference type="PROSITE-ProRule" id="PRU00047"/>
    </source>
</evidence>
<feature type="compositionally biased region" description="Low complexity" evidence="2">
    <location>
        <begin position="11"/>
        <end position="30"/>
    </location>
</feature>
<reference evidence="4" key="1">
    <citation type="journal article" date="2022" name="Int. J. Mol. Sci.">
        <title>Draft Genome of Tanacetum Coccineum: Genomic Comparison of Closely Related Tanacetum-Family Plants.</title>
        <authorList>
            <person name="Yamashiro T."/>
            <person name="Shiraishi A."/>
            <person name="Nakayama K."/>
            <person name="Satake H."/>
        </authorList>
    </citation>
    <scope>NUCLEOTIDE SEQUENCE</scope>
</reference>
<gene>
    <name evidence="4" type="ORF">Tco_1066570</name>
</gene>
<protein>
    <submittedName>
        <fullName evidence="4">Reverse transcriptase domain-containing protein</fullName>
    </submittedName>
</protein>
<dbReference type="EMBL" id="BQNB010019395">
    <property type="protein sequence ID" value="GJT84853.1"/>
    <property type="molecule type" value="Genomic_DNA"/>
</dbReference>
<keyword evidence="4" id="KW-0548">Nucleotidyltransferase</keyword>
<dbReference type="Proteomes" id="UP001151760">
    <property type="component" value="Unassembled WGS sequence"/>
</dbReference>
<feature type="region of interest" description="Disordered" evidence="2">
    <location>
        <begin position="1"/>
        <end position="30"/>
    </location>
</feature>
<feature type="domain" description="CCHC-type" evidence="3">
    <location>
        <begin position="199"/>
        <end position="213"/>
    </location>
</feature>
<proteinExistence type="predicted"/>
<accession>A0ABQ5HAV8</accession>
<evidence type="ECO:0000313" key="4">
    <source>
        <dbReference type="EMBL" id="GJT84853.1"/>
    </source>
</evidence>
<keyword evidence="4" id="KW-0808">Transferase</keyword>
<keyword evidence="1" id="KW-0479">Metal-binding</keyword>
<evidence type="ECO:0000259" key="3">
    <source>
        <dbReference type="PROSITE" id="PS50158"/>
    </source>
</evidence>
<reference evidence="4" key="2">
    <citation type="submission" date="2022-01" db="EMBL/GenBank/DDBJ databases">
        <authorList>
            <person name="Yamashiro T."/>
            <person name="Shiraishi A."/>
            <person name="Satake H."/>
            <person name="Nakayama K."/>
        </authorList>
    </citation>
    <scope>NUCLEOTIDE SEQUENCE</scope>
</reference>
<keyword evidence="5" id="KW-1185">Reference proteome</keyword>
<sequence>MENEQQDDNVEANVNNGNGNENGNGNPNVNNRGFVPVTKECTYQDFVKCQPLNFKGTEGVVGLTHWFKKIETVFHISICPPRYQVKYASCTLLDGALTWNEIQKMETELWNLTVKSNNLTAYNQRVTPLRMLRTREGLTTTQETTVDSNNHRLRGRMFNGQNVARAYTVGNNVERRGYAGVLPYCNKCKMHHEGSCMAKCGNCKRVGHMTRDCIAAVAAPTQRAPVRDQTGNTY</sequence>
<keyword evidence="1" id="KW-0863">Zinc-finger</keyword>
<evidence type="ECO:0000313" key="5">
    <source>
        <dbReference type="Proteomes" id="UP001151760"/>
    </source>
</evidence>
<dbReference type="InterPro" id="IPR001878">
    <property type="entry name" value="Znf_CCHC"/>
</dbReference>
<name>A0ABQ5HAV8_9ASTR</name>
<comment type="caution">
    <text evidence="4">The sequence shown here is derived from an EMBL/GenBank/DDBJ whole genome shotgun (WGS) entry which is preliminary data.</text>
</comment>